<keyword evidence="1" id="KW-0472">Membrane</keyword>
<evidence type="ECO:0000313" key="4">
    <source>
        <dbReference type="Proteomes" id="UP001254608"/>
    </source>
</evidence>
<dbReference type="InterPro" id="IPR000045">
    <property type="entry name" value="Prepilin_IV_endopep_pep"/>
</dbReference>
<dbReference type="GO" id="GO:0004190">
    <property type="term" value="F:aspartic-type endopeptidase activity"/>
    <property type="evidence" value="ECO:0007669"/>
    <property type="project" value="UniProtKB-EC"/>
</dbReference>
<feature type="transmembrane region" description="Helical" evidence="1">
    <location>
        <begin position="93"/>
        <end position="114"/>
    </location>
</feature>
<name>A0ABU2WFW3_9GAMM</name>
<keyword evidence="4" id="KW-1185">Reference proteome</keyword>
<keyword evidence="1" id="KW-0812">Transmembrane</keyword>
<reference evidence="3 4" key="1">
    <citation type="submission" date="2023-09" db="EMBL/GenBank/DDBJ databases">
        <authorList>
            <person name="Rey-Velasco X."/>
        </authorList>
    </citation>
    <scope>NUCLEOTIDE SEQUENCE [LARGE SCALE GENOMIC DNA]</scope>
    <source>
        <strain evidence="3 4">W345</strain>
    </source>
</reference>
<dbReference type="Pfam" id="PF01478">
    <property type="entry name" value="Peptidase_A24"/>
    <property type="match status" value="1"/>
</dbReference>
<feature type="transmembrane region" description="Helical" evidence="1">
    <location>
        <begin position="53"/>
        <end position="73"/>
    </location>
</feature>
<accession>A0ABU2WFW3</accession>
<keyword evidence="3" id="KW-0378">Hydrolase</keyword>
<dbReference type="EC" id="3.4.23.43" evidence="3"/>
<protein>
    <submittedName>
        <fullName evidence="3">Prepilin peptidase</fullName>
        <ecNumber evidence="3">3.4.23.43</ecNumber>
    </submittedName>
</protein>
<proteinExistence type="predicted"/>
<dbReference type="Gene3D" id="1.20.120.1220">
    <property type="match status" value="1"/>
</dbReference>
<comment type="caution">
    <text evidence="3">The sequence shown here is derived from an EMBL/GenBank/DDBJ whole genome shotgun (WGS) entry which is preliminary data.</text>
</comment>
<feature type="domain" description="Prepilin type IV endopeptidase peptidase" evidence="2">
    <location>
        <begin position="4"/>
        <end position="106"/>
    </location>
</feature>
<sequence>MGIVVGLWAVAIGVFDAATARIPNWMVLLGLAAAVLTLAVQGHGILGASPLSCGLGFVVGGLLPLAGYAAGMLGAGDVKFAAALGALLGLPGVLWALLASALVLGVSSLSYLLRIRLGRQALRRRIPAGPALAIGALFVLFDGPAIVFA</sequence>
<evidence type="ECO:0000256" key="1">
    <source>
        <dbReference type="SAM" id="Phobius"/>
    </source>
</evidence>
<feature type="transmembrane region" description="Helical" evidence="1">
    <location>
        <begin position="27"/>
        <end position="46"/>
    </location>
</feature>
<dbReference type="EMBL" id="JAVRIC010000005">
    <property type="protein sequence ID" value="MDT0496759.1"/>
    <property type="molecule type" value="Genomic_DNA"/>
</dbReference>
<dbReference type="RefSeq" id="WP_311364152.1">
    <property type="nucleotide sequence ID" value="NZ_JAVRIC010000005.1"/>
</dbReference>
<feature type="transmembrane region" description="Helical" evidence="1">
    <location>
        <begin position="126"/>
        <end position="148"/>
    </location>
</feature>
<organism evidence="3 4">
    <name type="scientific">Banduia mediterranea</name>
    <dbReference type="NCBI Taxonomy" id="3075609"/>
    <lineage>
        <taxon>Bacteria</taxon>
        <taxon>Pseudomonadati</taxon>
        <taxon>Pseudomonadota</taxon>
        <taxon>Gammaproteobacteria</taxon>
        <taxon>Nevskiales</taxon>
        <taxon>Algiphilaceae</taxon>
        <taxon>Banduia</taxon>
    </lineage>
</organism>
<evidence type="ECO:0000313" key="3">
    <source>
        <dbReference type="EMBL" id="MDT0496759.1"/>
    </source>
</evidence>
<evidence type="ECO:0000259" key="2">
    <source>
        <dbReference type="Pfam" id="PF01478"/>
    </source>
</evidence>
<gene>
    <name evidence="3" type="ORF">RM530_05200</name>
</gene>
<dbReference type="Proteomes" id="UP001254608">
    <property type="component" value="Unassembled WGS sequence"/>
</dbReference>
<keyword evidence="1" id="KW-1133">Transmembrane helix</keyword>